<dbReference type="AlphaFoldDB" id="A8MDS6"/>
<dbReference type="PROSITE" id="PS50263">
    <property type="entry name" value="CN_HYDROLASE"/>
    <property type="match status" value="1"/>
</dbReference>
<dbReference type="RefSeq" id="WP_012186151.1">
    <property type="nucleotide sequence ID" value="NC_009954.1"/>
</dbReference>
<dbReference type="InterPro" id="IPR050345">
    <property type="entry name" value="Aliph_Amidase/BUP"/>
</dbReference>
<keyword evidence="3" id="KW-0808">Transferase</keyword>
<dbReference type="eggNOG" id="arCOG00062">
    <property type="taxonomic scope" value="Archaea"/>
</dbReference>
<dbReference type="GO" id="GO:0050126">
    <property type="term" value="F:N-carbamoylputrescine amidase activity"/>
    <property type="evidence" value="ECO:0007669"/>
    <property type="project" value="TreeGrafter"/>
</dbReference>
<dbReference type="PANTHER" id="PTHR43674">
    <property type="entry name" value="NITRILASE C965.09-RELATED"/>
    <property type="match status" value="1"/>
</dbReference>
<evidence type="ECO:0000313" key="3">
    <source>
        <dbReference type="EMBL" id="ABW01932.1"/>
    </source>
</evidence>
<feature type="domain" description="CN hydrolase" evidence="2">
    <location>
        <begin position="3"/>
        <end position="262"/>
    </location>
</feature>
<proteinExistence type="predicted"/>
<keyword evidence="4" id="KW-1185">Reference proteome</keyword>
<gene>
    <name evidence="3" type="ordered locus">Cmaq_1104</name>
</gene>
<dbReference type="PANTHER" id="PTHR43674:SF2">
    <property type="entry name" value="BETA-UREIDOPROPIONASE"/>
    <property type="match status" value="1"/>
</dbReference>
<dbReference type="Pfam" id="PF00795">
    <property type="entry name" value="CN_hydrolase"/>
    <property type="match status" value="1"/>
</dbReference>
<organism evidence="3 4">
    <name type="scientific">Caldivirga maquilingensis (strain ATCC 700844 / DSM 13496 / JCM 10307 / IC-167)</name>
    <dbReference type="NCBI Taxonomy" id="397948"/>
    <lineage>
        <taxon>Archaea</taxon>
        <taxon>Thermoproteota</taxon>
        <taxon>Thermoprotei</taxon>
        <taxon>Thermoproteales</taxon>
        <taxon>Thermoproteaceae</taxon>
        <taxon>Caldivirga</taxon>
    </lineage>
</organism>
<protein>
    <submittedName>
        <fullName evidence="3">Nitrilase/cyanide hydratase and apolipoprotein N-acyltransferase</fullName>
    </submittedName>
</protein>
<dbReference type="Proteomes" id="UP000001137">
    <property type="component" value="Chromosome"/>
</dbReference>
<dbReference type="STRING" id="397948.Cmaq_1104"/>
<dbReference type="CDD" id="cd07197">
    <property type="entry name" value="nitrilase"/>
    <property type="match status" value="1"/>
</dbReference>
<evidence type="ECO:0000259" key="2">
    <source>
        <dbReference type="PROSITE" id="PS50263"/>
    </source>
</evidence>
<dbReference type="HOGENOM" id="CLU_030130_3_8_2"/>
<dbReference type="InterPro" id="IPR003010">
    <property type="entry name" value="C-N_Hydrolase"/>
</dbReference>
<dbReference type="KEGG" id="cma:Cmaq_1104"/>
<keyword evidence="3" id="KW-0449">Lipoprotein</keyword>
<dbReference type="InterPro" id="IPR036526">
    <property type="entry name" value="C-N_Hydrolase_sf"/>
</dbReference>
<keyword evidence="3" id="KW-0012">Acyltransferase</keyword>
<reference evidence="3 4" key="1">
    <citation type="submission" date="2007-10" db="EMBL/GenBank/DDBJ databases">
        <title>Complete sequence of Caldivirga maquilingensis IC-167.</title>
        <authorList>
            <consortium name="US DOE Joint Genome Institute"/>
            <person name="Copeland A."/>
            <person name="Lucas S."/>
            <person name="Lapidus A."/>
            <person name="Barry K."/>
            <person name="Glavina del Rio T."/>
            <person name="Dalin E."/>
            <person name="Tice H."/>
            <person name="Pitluck S."/>
            <person name="Saunders E."/>
            <person name="Brettin T."/>
            <person name="Bruce D."/>
            <person name="Detter J.C."/>
            <person name="Han C."/>
            <person name="Schmutz J."/>
            <person name="Larimer F."/>
            <person name="Land M."/>
            <person name="Hauser L."/>
            <person name="Kyrpides N."/>
            <person name="Ivanova N."/>
            <person name="Biddle J.F."/>
            <person name="Zhang Z."/>
            <person name="Fitz-Gibbon S.T."/>
            <person name="Lowe T.M."/>
            <person name="Saltikov C."/>
            <person name="House C.H."/>
            <person name="Richardson P."/>
        </authorList>
    </citation>
    <scope>NUCLEOTIDE SEQUENCE [LARGE SCALE GENOMIC DNA]</scope>
    <source>
        <strain evidence="4">ATCC 700844 / DSM 13496 / JCM 10307 / IC-167</strain>
    </source>
</reference>
<dbReference type="GeneID" id="5709693"/>
<dbReference type="GO" id="GO:0033388">
    <property type="term" value="P:putrescine biosynthetic process from arginine"/>
    <property type="evidence" value="ECO:0007669"/>
    <property type="project" value="TreeGrafter"/>
</dbReference>
<dbReference type="EMBL" id="CP000852">
    <property type="protein sequence ID" value="ABW01932.1"/>
    <property type="molecule type" value="Genomic_DNA"/>
</dbReference>
<dbReference type="SUPFAM" id="SSF56317">
    <property type="entry name" value="Carbon-nitrogen hydrolase"/>
    <property type="match status" value="1"/>
</dbReference>
<dbReference type="GO" id="GO:0016746">
    <property type="term" value="F:acyltransferase activity"/>
    <property type="evidence" value="ECO:0007669"/>
    <property type="project" value="UniProtKB-KW"/>
</dbReference>
<dbReference type="OrthoDB" id="39312at2157"/>
<dbReference type="Gene3D" id="3.60.110.10">
    <property type="entry name" value="Carbon-nitrogen hydrolase"/>
    <property type="match status" value="1"/>
</dbReference>
<evidence type="ECO:0000256" key="1">
    <source>
        <dbReference type="ARBA" id="ARBA00022801"/>
    </source>
</evidence>
<keyword evidence="1" id="KW-0378">Hydrolase</keyword>
<accession>A8MDS6</accession>
<evidence type="ECO:0000313" key="4">
    <source>
        <dbReference type="Proteomes" id="UP000001137"/>
    </source>
</evidence>
<name>A8MDS6_CALMQ</name>
<sequence length="284" mass="30852">MSNEVAVCMGQIKVNFSDVEGNLSRAIEAIKRSASMGCSIVVLPETLDVGWLNPDAVELAKPIPGPYSDALADAARESGIYVAAGLTERYGGRIYDAAVFLSPKGDLLWKYRKINLLPDEQSIYEVGDRVGVVETEYGRIGVNICIDNAPSNLVLAHSMARMGAVMILSPSGWAVPSTYDLSREGYLNGPYGKHWVVSYTTMARLYDIAMIGVSSVGEMSKGPWRSWRLIGSSLAVGPGGVVLARGKEGYDAEDLIRVNINASPRQVKGTKYAEFLWSRGYFMP</sequence>